<dbReference type="PANTHER" id="PTHR30097:SF4">
    <property type="entry name" value="SLR6042 PROTEIN"/>
    <property type="match status" value="1"/>
</dbReference>
<dbReference type="InterPro" id="IPR006143">
    <property type="entry name" value="RND_pump_MFP"/>
</dbReference>
<dbReference type="Pfam" id="PF25973">
    <property type="entry name" value="BSH_CzcB"/>
    <property type="match status" value="1"/>
</dbReference>
<keyword evidence="3" id="KW-0175">Coiled coil</keyword>
<dbReference type="Gene3D" id="2.40.420.20">
    <property type="match status" value="1"/>
</dbReference>
<organism evidence="7 8">
    <name type="scientific">Massilia solisilvae</name>
    <dbReference type="NCBI Taxonomy" id="1811225"/>
    <lineage>
        <taxon>Bacteria</taxon>
        <taxon>Pseudomonadati</taxon>
        <taxon>Pseudomonadota</taxon>
        <taxon>Betaproteobacteria</taxon>
        <taxon>Burkholderiales</taxon>
        <taxon>Oxalobacteraceae</taxon>
        <taxon>Telluria group</taxon>
        <taxon>Massilia</taxon>
    </lineage>
</organism>
<comment type="caution">
    <text evidence="7">The sequence shown here is derived from an EMBL/GenBank/DDBJ whole genome shotgun (WGS) entry which is preliminary data.</text>
</comment>
<evidence type="ECO:0000313" key="8">
    <source>
        <dbReference type="Proteomes" id="UP001205861"/>
    </source>
</evidence>
<dbReference type="NCBIfam" id="TIGR01730">
    <property type="entry name" value="RND_mfp"/>
    <property type="match status" value="1"/>
</dbReference>
<evidence type="ECO:0000256" key="3">
    <source>
        <dbReference type="SAM" id="Coils"/>
    </source>
</evidence>
<dbReference type="Gene3D" id="2.40.50.100">
    <property type="match status" value="1"/>
</dbReference>
<dbReference type="InterPro" id="IPR058647">
    <property type="entry name" value="BSH_CzcB-like"/>
</dbReference>
<comment type="similarity">
    <text evidence="1">Belongs to the membrane fusion protein (MFP) (TC 8.A.1) family.</text>
</comment>
<dbReference type="InterPro" id="IPR006311">
    <property type="entry name" value="TAT_signal"/>
</dbReference>
<dbReference type="PROSITE" id="PS51318">
    <property type="entry name" value="TAT"/>
    <property type="match status" value="1"/>
</dbReference>
<feature type="signal peptide" evidence="4">
    <location>
        <begin position="1"/>
        <end position="20"/>
    </location>
</feature>
<reference evidence="7 8" key="1">
    <citation type="submission" date="2022-08" db="EMBL/GenBank/DDBJ databases">
        <title>Reclassification of Massilia species as members of the genera Telluria, Duganella, Pseudoduganella, Mokoshia gen. nov. and Zemynaea gen. nov. using orthogonal and non-orthogonal genome-based approaches.</title>
        <authorList>
            <person name="Bowman J.P."/>
        </authorList>
    </citation>
    <scope>NUCLEOTIDE SEQUENCE [LARGE SCALE GENOMIC DNA]</scope>
    <source>
        <strain evidence="7 8">JCM 31607</strain>
    </source>
</reference>
<evidence type="ECO:0000256" key="1">
    <source>
        <dbReference type="ARBA" id="ARBA00009477"/>
    </source>
</evidence>
<feature type="coiled-coil region" evidence="3">
    <location>
        <begin position="125"/>
        <end position="186"/>
    </location>
</feature>
<accession>A0ABT2BK15</accession>
<dbReference type="Gene3D" id="2.40.30.170">
    <property type="match status" value="1"/>
</dbReference>
<evidence type="ECO:0000256" key="2">
    <source>
        <dbReference type="ARBA" id="ARBA00022448"/>
    </source>
</evidence>
<proteinExistence type="inferred from homology"/>
<feature type="chain" id="PRO_5045800524" evidence="4">
    <location>
        <begin position="21"/>
        <end position="383"/>
    </location>
</feature>
<dbReference type="Pfam" id="PF25954">
    <property type="entry name" value="Beta-barrel_RND_2"/>
    <property type="match status" value="1"/>
</dbReference>
<dbReference type="InterPro" id="IPR051909">
    <property type="entry name" value="MFP_Cation_Efflux"/>
</dbReference>
<evidence type="ECO:0000259" key="6">
    <source>
        <dbReference type="Pfam" id="PF25973"/>
    </source>
</evidence>
<dbReference type="Gene3D" id="1.10.287.470">
    <property type="entry name" value="Helix hairpin bin"/>
    <property type="match status" value="1"/>
</dbReference>
<gene>
    <name evidence="7" type="ORF">NX773_11605</name>
</gene>
<feature type="domain" description="CzcB-like barrel-sandwich hybrid" evidence="6">
    <location>
        <begin position="85"/>
        <end position="220"/>
    </location>
</feature>
<evidence type="ECO:0000256" key="4">
    <source>
        <dbReference type="SAM" id="SignalP"/>
    </source>
</evidence>
<dbReference type="RefSeq" id="WP_258856480.1">
    <property type="nucleotide sequence ID" value="NZ_JANUGV010000002.1"/>
</dbReference>
<keyword evidence="8" id="KW-1185">Reference proteome</keyword>
<dbReference type="InterPro" id="IPR058792">
    <property type="entry name" value="Beta-barrel_RND_2"/>
</dbReference>
<dbReference type="SUPFAM" id="SSF111369">
    <property type="entry name" value="HlyD-like secretion proteins"/>
    <property type="match status" value="1"/>
</dbReference>
<feature type="domain" description="CusB-like beta-barrel" evidence="5">
    <location>
        <begin position="231"/>
        <end position="306"/>
    </location>
</feature>
<keyword evidence="4" id="KW-0732">Signal</keyword>
<dbReference type="EMBL" id="JANUGV010000002">
    <property type="protein sequence ID" value="MCS0608812.1"/>
    <property type="molecule type" value="Genomic_DNA"/>
</dbReference>
<sequence length="383" mass="40367">MKIRFRFIAAALACGAAALAAAELIEGAAPAAAPAVPPPARTADDIRIPAGDPRSASLKVAQVQAQPMPLADAVAAKIAYDEAHTSRIASPVLGRVVAAPVEVGDSVRAGQALAQLDSPDLATAQADLRKALADQERKRLALERARQLSGAGVLARRELENADADFRQADAETRRARQRVRNLNAEGAADGRFALRAPIGGTVADKQMNPGQEVRPDQAAPLIVVSDLRHVWAVADVPERLAVGLRRGQGVLVEADAWPGRAFQARVERIGVAVDPVTRRVQVRCELDNADGALKPDMFVRVAFVGDAQGKQGVRLPNTALFTEGRYSYVFVETAPGAFHKRRVAVAVGGAENSYVADGLASGERVVVEGALLLNAEAASHAR</sequence>
<evidence type="ECO:0000259" key="5">
    <source>
        <dbReference type="Pfam" id="PF25954"/>
    </source>
</evidence>
<name>A0ABT2BK15_9BURK</name>
<keyword evidence="2" id="KW-0813">Transport</keyword>
<protein>
    <submittedName>
        <fullName evidence="7">Efflux RND transporter periplasmic adaptor subunit</fullName>
    </submittedName>
</protein>
<dbReference type="Proteomes" id="UP001205861">
    <property type="component" value="Unassembled WGS sequence"/>
</dbReference>
<evidence type="ECO:0000313" key="7">
    <source>
        <dbReference type="EMBL" id="MCS0608812.1"/>
    </source>
</evidence>
<dbReference type="PANTHER" id="PTHR30097">
    <property type="entry name" value="CATION EFFLUX SYSTEM PROTEIN CUSB"/>
    <property type="match status" value="1"/>
</dbReference>